<evidence type="ECO:0000256" key="6">
    <source>
        <dbReference type="ARBA" id="ARBA00022801"/>
    </source>
</evidence>
<keyword evidence="9" id="KW-0496">Mitochondrion</keyword>
<feature type="region of interest" description="Disordered" evidence="13">
    <location>
        <begin position="445"/>
        <end position="507"/>
    </location>
</feature>
<dbReference type="EMBL" id="LUGG01000006">
    <property type="protein sequence ID" value="OBZ73585.1"/>
    <property type="molecule type" value="Genomic_DNA"/>
</dbReference>
<dbReference type="PROSITE" id="PS00674">
    <property type="entry name" value="AAA"/>
    <property type="match status" value="1"/>
</dbReference>
<keyword evidence="3" id="KW-0812">Transmembrane</keyword>
<keyword evidence="7 12" id="KW-0067">ATP-binding</keyword>
<keyword evidence="8" id="KW-1133">Transmembrane helix</keyword>
<evidence type="ECO:0000256" key="7">
    <source>
        <dbReference type="ARBA" id="ARBA00022840"/>
    </source>
</evidence>
<evidence type="ECO:0000256" key="12">
    <source>
        <dbReference type="RuleBase" id="RU003651"/>
    </source>
</evidence>
<keyword evidence="10" id="KW-0472">Membrane</keyword>
<dbReference type="Pfam" id="PF00004">
    <property type="entry name" value="AAA"/>
    <property type="match status" value="1"/>
</dbReference>
<evidence type="ECO:0000259" key="14">
    <source>
        <dbReference type="SMART" id="SM00382"/>
    </source>
</evidence>
<dbReference type="OrthoDB" id="10251412at2759"/>
<keyword evidence="17" id="KW-1185">Reference proteome</keyword>
<evidence type="ECO:0000256" key="9">
    <source>
        <dbReference type="ARBA" id="ARBA00023128"/>
    </source>
</evidence>
<dbReference type="GO" id="GO:0005524">
    <property type="term" value="F:ATP binding"/>
    <property type="evidence" value="ECO:0007669"/>
    <property type="project" value="UniProtKB-KW"/>
</dbReference>
<dbReference type="GO" id="GO:0005743">
    <property type="term" value="C:mitochondrial inner membrane"/>
    <property type="evidence" value="ECO:0007669"/>
    <property type="project" value="UniProtKB-SubCell"/>
</dbReference>
<dbReference type="InterPro" id="IPR027417">
    <property type="entry name" value="P-loop_NTPase"/>
</dbReference>
<evidence type="ECO:0000313" key="16">
    <source>
        <dbReference type="EMBL" id="OBZ73585.1"/>
    </source>
</evidence>
<proteinExistence type="inferred from homology"/>
<organism evidence="16 17">
    <name type="scientific">Grifola frondosa</name>
    <name type="common">Maitake</name>
    <name type="synonym">Polyporus frondosus</name>
    <dbReference type="NCBI Taxonomy" id="5627"/>
    <lineage>
        <taxon>Eukaryota</taxon>
        <taxon>Fungi</taxon>
        <taxon>Dikarya</taxon>
        <taxon>Basidiomycota</taxon>
        <taxon>Agaricomycotina</taxon>
        <taxon>Agaricomycetes</taxon>
        <taxon>Polyporales</taxon>
        <taxon>Grifolaceae</taxon>
        <taxon>Grifola</taxon>
    </lineage>
</organism>
<sequence length="577" mass="63563">MDAVLQSVLSAVGSSNSANMSSSAATNATATPGPASVTNSPSDLSSLVTMLLSFSAIRDWLKLLVLGSVLETCRRIIFGSWDSIVGTFWITAAFDGNDECYNWMLFWLSKHPSFSRARSVQVSTRTFGLNAPTLPIAGQEDEKDGSRRMSFLPSMATTYGIWYKRRYVTITRDQVNDGAYYTKETLSISIMSRDHAFLRNFLLEAKRLYKAAEEHLTSVYVSDSSNSWRHVASLPKRPLRSIVLDDGIKDLVLNDARDFLQSRAWYAERGIPFRRGYLLHGAPGSGKTSLIQSLAGELGLDIYIISLSRLGLDDNSLSEIIADMPEKCIALIEDIDAAFHQGLKRNNVDDPEDVQKKKNEDPATRKKEDDSSSLSRITLSGLLNALDGIGAQEGRILFATTNDFNALDPALSRPGRMDLHVEFKLSSQHQARELFKCFYLPCNSTSGPDADTDEEPADRDEKSDDSGYASREASVDGDNETPPPSPSSGIASSDPSQSSAPRLSRKKATELAMRFAEAIPNREFSMASLQGYLMTYKTQPYDAVNNACAWVEKKRAEKQSLRISVETKSETKPGASS</sequence>
<evidence type="ECO:0000256" key="1">
    <source>
        <dbReference type="ARBA" id="ARBA00004434"/>
    </source>
</evidence>
<dbReference type="GO" id="GO:0016887">
    <property type="term" value="F:ATP hydrolysis activity"/>
    <property type="evidence" value="ECO:0007669"/>
    <property type="project" value="InterPro"/>
</dbReference>
<evidence type="ECO:0000256" key="10">
    <source>
        <dbReference type="ARBA" id="ARBA00023136"/>
    </source>
</evidence>
<evidence type="ECO:0000256" key="4">
    <source>
        <dbReference type="ARBA" id="ARBA00022741"/>
    </source>
</evidence>
<dbReference type="STRING" id="5627.A0A1C7M9K1"/>
<feature type="compositionally biased region" description="Low complexity" evidence="13">
    <location>
        <begin position="487"/>
        <end position="502"/>
    </location>
</feature>
<comment type="catalytic activity">
    <reaction evidence="11">
        <text>ATP + H2O = ADP + phosphate + H(+)</text>
        <dbReference type="Rhea" id="RHEA:13065"/>
        <dbReference type="ChEBI" id="CHEBI:15377"/>
        <dbReference type="ChEBI" id="CHEBI:15378"/>
        <dbReference type="ChEBI" id="CHEBI:30616"/>
        <dbReference type="ChEBI" id="CHEBI:43474"/>
        <dbReference type="ChEBI" id="CHEBI:456216"/>
    </reaction>
    <physiologicalReaction direction="left-to-right" evidence="11">
        <dbReference type="Rhea" id="RHEA:13066"/>
    </physiologicalReaction>
</comment>
<dbReference type="PANTHER" id="PTHR23070">
    <property type="entry name" value="BCS1 AAA-TYPE ATPASE"/>
    <property type="match status" value="1"/>
</dbReference>
<keyword evidence="5" id="KW-0999">Mitochondrion inner membrane</keyword>
<dbReference type="AlphaFoldDB" id="A0A1C7M9K1"/>
<dbReference type="Proteomes" id="UP000092993">
    <property type="component" value="Unassembled WGS sequence"/>
</dbReference>
<comment type="similarity">
    <text evidence="2">Belongs to the AAA ATPase family. BCS1 subfamily.</text>
</comment>
<comment type="subcellular location">
    <subcellularLocation>
        <location evidence="1">Mitochondrion inner membrane</location>
        <topology evidence="1">Single-pass membrane protein</topology>
    </subcellularLocation>
</comment>
<dbReference type="Pfam" id="PF25426">
    <property type="entry name" value="AAA_lid_BCS1"/>
    <property type="match status" value="1"/>
</dbReference>
<protein>
    <submittedName>
        <fullName evidence="16">Putative mitochondrial chaperone BCS1-B</fullName>
    </submittedName>
</protein>
<dbReference type="Gene3D" id="3.40.50.300">
    <property type="entry name" value="P-loop containing nucleotide triphosphate hydrolases"/>
    <property type="match status" value="1"/>
</dbReference>
<evidence type="ECO:0000256" key="2">
    <source>
        <dbReference type="ARBA" id="ARBA00007448"/>
    </source>
</evidence>
<keyword evidence="4 12" id="KW-0547">Nucleotide-binding</keyword>
<name>A0A1C7M9K1_GRIFR</name>
<feature type="domain" description="BCS1 N-terminal" evidence="15">
    <location>
        <begin position="64"/>
        <end position="242"/>
    </location>
</feature>
<evidence type="ECO:0000256" key="5">
    <source>
        <dbReference type="ARBA" id="ARBA00022792"/>
    </source>
</evidence>
<dbReference type="SMART" id="SM00382">
    <property type="entry name" value="AAA"/>
    <property type="match status" value="1"/>
</dbReference>
<dbReference type="SMART" id="SM01024">
    <property type="entry name" value="BCS1_N"/>
    <property type="match status" value="1"/>
</dbReference>
<dbReference type="SUPFAM" id="SSF52540">
    <property type="entry name" value="P-loop containing nucleoside triphosphate hydrolases"/>
    <property type="match status" value="1"/>
</dbReference>
<evidence type="ECO:0000313" key="17">
    <source>
        <dbReference type="Proteomes" id="UP000092993"/>
    </source>
</evidence>
<dbReference type="OMA" id="RCNPRYV"/>
<feature type="region of interest" description="Disordered" evidence="13">
    <location>
        <begin position="346"/>
        <end position="372"/>
    </location>
</feature>
<dbReference type="Pfam" id="PF08740">
    <property type="entry name" value="BCS1_N"/>
    <property type="match status" value="1"/>
</dbReference>
<feature type="compositionally biased region" description="Basic and acidic residues" evidence="13">
    <location>
        <begin position="353"/>
        <end position="370"/>
    </location>
</feature>
<comment type="caution">
    <text evidence="16">The sequence shown here is derived from an EMBL/GenBank/DDBJ whole genome shotgun (WGS) entry which is preliminary data.</text>
</comment>
<dbReference type="InterPro" id="IPR003959">
    <property type="entry name" value="ATPase_AAA_core"/>
</dbReference>
<dbReference type="InterPro" id="IPR003960">
    <property type="entry name" value="ATPase_AAA_CS"/>
</dbReference>
<evidence type="ECO:0000259" key="15">
    <source>
        <dbReference type="SMART" id="SM01024"/>
    </source>
</evidence>
<evidence type="ECO:0000256" key="8">
    <source>
        <dbReference type="ARBA" id="ARBA00022989"/>
    </source>
</evidence>
<feature type="domain" description="AAA+ ATPase" evidence="14">
    <location>
        <begin position="273"/>
        <end position="427"/>
    </location>
</feature>
<reference evidence="16 17" key="1">
    <citation type="submission" date="2016-03" db="EMBL/GenBank/DDBJ databases">
        <title>Whole genome sequencing of Grifola frondosa 9006-11.</title>
        <authorList>
            <person name="Min B."/>
            <person name="Park H."/>
            <person name="Kim J.-G."/>
            <person name="Cho H."/>
            <person name="Oh Y.-L."/>
            <person name="Kong W.-S."/>
            <person name="Choi I.-G."/>
        </authorList>
    </citation>
    <scope>NUCLEOTIDE SEQUENCE [LARGE SCALE GENOMIC DNA]</scope>
    <source>
        <strain evidence="16 17">9006-11</strain>
    </source>
</reference>
<gene>
    <name evidence="16" type="primary">bcsl1b_3</name>
    <name evidence="16" type="ORF">A0H81_06347</name>
</gene>
<keyword evidence="6" id="KW-0378">Hydrolase</keyword>
<dbReference type="InterPro" id="IPR003593">
    <property type="entry name" value="AAA+_ATPase"/>
</dbReference>
<dbReference type="InterPro" id="IPR057495">
    <property type="entry name" value="AAA_lid_BCS1"/>
</dbReference>
<evidence type="ECO:0000256" key="3">
    <source>
        <dbReference type="ARBA" id="ARBA00022692"/>
    </source>
</evidence>
<dbReference type="InterPro" id="IPR014851">
    <property type="entry name" value="BCS1_N"/>
</dbReference>
<accession>A0A1C7M9K1</accession>
<feature type="region of interest" description="Disordered" evidence="13">
    <location>
        <begin position="14"/>
        <end position="40"/>
    </location>
</feature>
<evidence type="ECO:0000256" key="13">
    <source>
        <dbReference type="SAM" id="MobiDB-lite"/>
    </source>
</evidence>
<evidence type="ECO:0000256" key="11">
    <source>
        <dbReference type="ARBA" id="ARBA00048778"/>
    </source>
</evidence>
<feature type="compositionally biased region" description="Low complexity" evidence="13">
    <location>
        <begin position="14"/>
        <end position="36"/>
    </location>
</feature>
<dbReference type="InterPro" id="IPR050747">
    <property type="entry name" value="Mitochondrial_chaperone_BCS1"/>
</dbReference>